<evidence type="ECO:0000313" key="4">
    <source>
        <dbReference type="EMBL" id="CRZ12731.1"/>
    </source>
</evidence>
<keyword evidence="1" id="KW-0147">Chitin-binding</keyword>
<feature type="region of interest" description="Disordered" evidence="2">
    <location>
        <begin position="133"/>
        <end position="215"/>
    </location>
</feature>
<dbReference type="InterPro" id="IPR036861">
    <property type="entry name" value="Endochitinase-like_sf"/>
</dbReference>
<dbReference type="EMBL" id="HACM01012289">
    <property type="protein sequence ID" value="CRZ12731.1"/>
    <property type="molecule type" value="Transcribed_RNA"/>
</dbReference>
<feature type="signal peptide" evidence="3">
    <location>
        <begin position="1"/>
        <end position="17"/>
    </location>
</feature>
<proteinExistence type="predicted"/>
<dbReference type="SUPFAM" id="SSF57016">
    <property type="entry name" value="Plant lectins/antimicrobial peptides"/>
    <property type="match status" value="1"/>
</dbReference>
<feature type="compositionally biased region" description="Polar residues" evidence="2">
    <location>
        <begin position="202"/>
        <end position="215"/>
    </location>
</feature>
<feature type="non-terminal residue" evidence="4">
    <location>
        <position position="1"/>
    </location>
</feature>
<feature type="non-terminal residue" evidence="4">
    <location>
        <position position="215"/>
    </location>
</feature>
<keyword evidence="3" id="KW-0732">Signal</keyword>
<dbReference type="GO" id="GO:0008061">
    <property type="term" value="F:chitin binding"/>
    <property type="evidence" value="ECO:0007669"/>
    <property type="project" value="UniProtKB-KW"/>
</dbReference>
<feature type="compositionally biased region" description="Low complexity" evidence="2">
    <location>
        <begin position="153"/>
        <end position="184"/>
    </location>
</feature>
<reference evidence="4" key="1">
    <citation type="submission" date="2015-04" db="EMBL/GenBank/DDBJ databases">
        <title>The genome sequence of the plant pathogenic Rhizarian Plasmodiophora brassicae reveals insights in its biotrophic life cycle and the origin of chitin synthesis.</title>
        <authorList>
            <person name="Schwelm A."/>
            <person name="Fogelqvist J."/>
            <person name="Knaust A."/>
            <person name="Julke S."/>
            <person name="Lilja T."/>
            <person name="Dhandapani V."/>
            <person name="Bonilla-Rosso G."/>
            <person name="Karlsson M."/>
            <person name="Shevchenko A."/>
            <person name="Choi S.R."/>
            <person name="Kim H.G."/>
            <person name="Park J.Y."/>
            <person name="Lim Y.P."/>
            <person name="Ludwig-Muller J."/>
            <person name="Dixelius C."/>
        </authorList>
    </citation>
    <scope>NUCLEOTIDE SEQUENCE</scope>
    <source>
        <tissue evidence="4">Potato root galls</tissue>
    </source>
</reference>
<feature type="chain" id="PRO_5005223205" description="Chitin-binding type-2 domain-containing protein" evidence="3">
    <location>
        <begin position="18"/>
        <end position="215"/>
    </location>
</feature>
<dbReference type="Gene3D" id="3.30.60.10">
    <property type="entry name" value="Endochitinase-like"/>
    <property type="match status" value="1"/>
</dbReference>
<evidence type="ECO:0000256" key="1">
    <source>
        <dbReference type="ARBA" id="ARBA00022669"/>
    </source>
</evidence>
<name>A0A0H5RG83_9EUKA</name>
<sequence length="215" mass="22800">IRNSLLCVSLSLGICQAVYDLDLEYDTNITSSNITAKCVNGSVAFNVFSHKILNFNDSYLCGVRAGGNVTRCPYGTCCSEWGFCGPRFRNYTTLGGVDYNETAYCRNNSGDYRFINCSLPGAVQVIPRPPESNCSSFVTSRSPSKTPVPEPLPSTGSSETPTSTSAPVTVPTSPTARPTSAPVTRSKKPATRPTAVPGTRTRAPTANPTSVPVTG</sequence>
<dbReference type="AlphaFoldDB" id="A0A0H5RG83"/>
<evidence type="ECO:0000256" key="3">
    <source>
        <dbReference type="SAM" id="SignalP"/>
    </source>
</evidence>
<protein>
    <recommendedName>
        <fullName evidence="5">Chitin-binding type-2 domain-containing protein</fullName>
    </recommendedName>
</protein>
<evidence type="ECO:0000256" key="2">
    <source>
        <dbReference type="SAM" id="MobiDB-lite"/>
    </source>
</evidence>
<accession>A0A0H5RG83</accession>
<organism evidence="4">
    <name type="scientific">Spongospora subterranea</name>
    <dbReference type="NCBI Taxonomy" id="70186"/>
    <lineage>
        <taxon>Eukaryota</taxon>
        <taxon>Sar</taxon>
        <taxon>Rhizaria</taxon>
        <taxon>Endomyxa</taxon>
        <taxon>Phytomyxea</taxon>
        <taxon>Plasmodiophorida</taxon>
        <taxon>Plasmodiophoridae</taxon>
        <taxon>Spongospora</taxon>
    </lineage>
</organism>
<feature type="compositionally biased region" description="Polar residues" evidence="2">
    <location>
        <begin position="133"/>
        <end position="145"/>
    </location>
</feature>
<evidence type="ECO:0008006" key="5">
    <source>
        <dbReference type="Google" id="ProtNLM"/>
    </source>
</evidence>